<dbReference type="InterPro" id="IPR001789">
    <property type="entry name" value="Sig_transdc_resp-reg_receiver"/>
</dbReference>
<evidence type="ECO:0000256" key="1">
    <source>
        <dbReference type="PROSITE-ProRule" id="PRU00169"/>
    </source>
</evidence>
<accession>A0ABS9W5I1</accession>
<dbReference type="EMBL" id="JALBUU010000004">
    <property type="protein sequence ID" value="MCI0754551.1"/>
    <property type="molecule type" value="Genomic_DNA"/>
</dbReference>
<proteinExistence type="predicted"/>
<comment type="caution">
    <text evidence="3">The sequence shown here is derived from an EMBL/GenBank/DDBJ whole genome shotgun (WGS) entry which is preliminary data.</text>
</comment>
<evidence type="ECO:0000259" key="2">
    <source>
        <dbReference type="PROSITE" id="PS50110"/>
    </source>
</evidence>
<sequence length="133" mass="14316">MEDEFVVSMMLEDVLTDAGAMVLGPAVSVRDALGLLDVAMLDGGVSAAVLDLRLGRENGIVVADALRKCGVPYVFTTGLGEFAELEQHEDAPVLAKPYSLRGLMQTLEKLLLDGNRFVMSPDDARQTKVPETH</sequence>
<organism evidence="3 4">
    <name type="scientific">Teichococcus vastitatis</name>
    <dbReference type="NCBI Taxonomy" id="2307076"/>
    <lineage>
        <taxon>Bacteria</taxon>
        <taxon>Pseudomonadati</taxon>
        <taxon>Pseudomonadota</taxon>
        <taxon>Alphaproteobacteria</taxon>
        <taxon>Acetobacterales</taxon>
        <taxon>Roseomonadaceae</taxon>
        <taxon>Roseomonas</taxon>
    </lineage>
</organism>
<dbReference type="Proteomes" id="UP001201985">
    <property type="component" value="Unassembled WGS sequence"/>
</dbReference>
<gene>
    <name evidence="3" type="ORF">MON41_12365</name>
</gene>
<protein>
    <submittedName>
        <fullName evidence="3">Response regulator</fullName>
    </submittedName>
</protein>
<evidence type="ECO:0000313" key="3">
    <source>
        <dbReference type="EMBL" id="MCI0754551.1"/>
    </source>
</evidence>
<dbReference type="RefSeq" id="WP_241792988.1">
    <property type="nucleotide sequence ID" value="NZ_JALBUU010000004.1"/>
</dbReference>
<evidence type="ECO:0000313" key="4">
    <source>
        <dbReference type="Proteomes" id="UP001201985"/>
    </source>
</evidence>
<feature type="modified residue" description="4-aspartylphosphate" evidence="1">
    <location>
        <position position="51"/>
    </location>
</feature>
<name>A0ABS9W5I1_9PROT</name>
<reference evidence="3 4" key="1">
    <citation type="submission" date="2022-03" db="EMBL/GenBank/DDBJ databases">
        <title>Complete genome analysis of Roseomonas KG 17.1 : a prolific producer of plant growth promoters.</title>
        <authorList>
            <person name="Saadouli I."/>
            <person name="Najjari A."/>
            <person name="Mosbah A."/>
            <person name="Ouzari H.I."/>
        </authorList>
    </citation>
    <scope>NUCLEOTIDE SEQUENCE [LARGE SCALE GENOMIC DNA]</scope>
    <source>
        <strain evidence="3 4">KG17-1</strain>
    </source>
</reference>
<keyword evidence="1" id="KW-0597">Phosphoprotein</keyword>
<feature type="domain" description="Response regulatory" evidence="2">
    <location>
        <begin position="1"/>
        <end position="111"/>
    </location>
</feature>
<dbReference type="InterPro" id="IPR011006">
    <property type="entry name" value="CheY-like_superfamily"/>
</dbReference>
<dbReference type="Gene3D" id="3.40.50.2300">
    <property type="match status" value="1"/>
</dbReference>
<keyword evidence="4" id="KW-1185">Reference proteome</keyword>
<dbReference type="PROSITE" id="PS50110">
    <property type="entry name" value="RESPONSE_REGULATORY"/>
    <property type="match status" value="1"/>
</dbReference>
<dbReference type="SUPFAM" id="SSF52172">
    <property type="entry name" value="CheY-like"/>
    <property type="match status" value="1"/>
</dbReference>